<dbReference type="Gene3D" id="1.25.40.10">
    <property type="entry name" value="Tetratricopeptide repeat domain"/>
    <property type="match status" value="2"/>
</dbReference>
<dbReference type="InterPro" id="IPR011990">
    <property type="entry name" value="TPR-like_helical_dom_sf"/>
</dbReference>
<dbReference type="SMART" id="SM00028">
    <property type="entry name" value="TPR"/>
    <property type="match status" value="5"/>
</dbReference>
<dbReference type="PANTHER" id="PTHR44314">
    <property type="entry name" value="CILIA- AND FLAGELLA-ASSOCIATED PROTEIN 70"/>
    <property type="match status" value="1"/>
</dbReference>
<proteinExistence type="predicted"/>
<reference evidence="5 6" key="1">
    <citation type="journal article" date="2021" name="BMC Biol.">
        <title>Horizontally acquired antibacterial genes associated with adaptive radiation of ladybird beetles.</title>
        <authorList>
            <person name="Li H.S."/>
            <person name="Tang X.F."/>
            <person name="Huang Y.H."/>
            <person name="Xu Z.Y."/>
            <person name="Chen M.L."/>
            <person name="Du X.Y."/>
            <person name="Qiu B.Y."/>
            <person name="Chen P.T."/>
            <person name="Zhang W."/>
            <person name="Slipinski A."/>
            <person name="Escalona H.E."/>
            <person name="Waterhouse R.M."/>
            <person name="Zwick A."/>
            <person name="Pang H."/>
        </authorList>
    </citation>
    <scope>NUCLEOTIDE SEQUENCE [LARGE SCALE GENOMIC DNA]</scope>
    <source>
        <strain evidence="5">SYSU2018</strain>
    </source>
</reference>
<feature type="compositionally biased region" description="Basic and acidic residues" evidence="4">
    <location>
        <begin position="290"/>
        <end position="317"/>
    </location>
</feature>
<evidence type="ECO:0000256" key="4">
    <source>
        <dbReference type="SAM" id="MobiDB-lite"/>
    </source>
</evidence>
<evidence type="ECO:0000313" key="5">
    <source>
        <dbReference type="EMBL" id="KAL3266776.1"/>
    </source>
</evidence>
<dbReference type="EMBL" id="JABFTP020000001">
    <property type="protein sequence ID" value="KAL3266776.1"/>
    <property type="molecule type" value="Genomic_DNA"/>
</dbReference>
<dbReference type="Proteomes" id="UP001516400">
    <property type="component" value="Unassembled WGS sequence"/>
</dbReference>
<feature type="region of interest" description="Disordered" evidence="4">
    <location>
        <begin position="286"/>
        <end position="356"/>
    </location>
</feature>
<dbReference type="InterPro" id="IPR052628">
    <property type="entry name" value="CFAP70"/>
</dbReference>
<evidence type="ECO:0000313" key="6">
    <source>
        <dbReference type="Proteomes" id="UP001516400"/>
    </source>
</evidence>
<dbReference type="PROSITE" id="PS50005">
    <property type="entry name" value="TPR"/>
    <property type="match status" value="1"/>
</dbReference>
<keyword evidence="6" id="KW-1185">Reference proteome</keyword>
<protein>
    <recommendedName>
        <fullName evidence="7">Tetratricopeptide repeat protein 18</fullName>
    </recommendedName>
</protein>
<accession>A0ABD2MK65</accession>
<evidence type="ECO:0000256" key="1">
    <source>
        <dbReference type="ARBA" id="ARBA00022737"/>
    </source>
</evidence>
<comment type="caution">
    <text evidence="5">The sequence shown here is derived from an EMBL/GenBank/DDBJ whole genome shotgun (WGS) entry which is preliminary data.</text>
</comment>
<dbReference type="SUPFAM" id="SSF48452">
    <property type="entry name" value="TPR-like"/>
    <property type="match status" value="1"/>
</dbReference>
<sequence>MEGDAVIIGMAAMDMLPLILGNKTFNASLDLKPIVTFEDDRMITFKNNPKMCVTVIIDRPIEFAVKPTILSFTVESIYNIPQAMAPEMECRICAWLPFTDNFDKKLILGNSVYKAEDVQYQMKAWPNIPVIGNNVNASKYRIRRSFDNVRYSSKKCISSIIKRDNPKLIYNYIWRNILSSQNKSILHNYLLRYRMIFLEIFLADKDMFPPLTEDKQKRSLSSSVRIKHDDLKKKGRSSSFLHLMALVDISSLVYPGVTNTRVACQLSTYHEKEVLQATGVQDSYFMPKPKSTDTLRPASDKALKRVESDRFMKKKPEPSSPSASTKRGGRKSETKINEDLKYALPSPPVQEEEEEPSMKIFNENGDPTIIIVEIEIAEPLVEARPAEELIANLRELIPARPTLPKTAISIKIVEEYYKSVIQELSSTLSEHMLQYTQDKKYCQCSSQADFLTYLRRMGVYQQCILTLRKAISVLIHKKYDSMDFSLKRSNKKHQDLIGKFFVYLVSQMNTILNKQSCSITGYYKEGPLSSLNATLLYAKEACEVKNYTIAEKYFMERLCLEENNPDTWFDYALFQIEMDSPELAFEYLNEALSRKPDHTNSLLLYGILLTEKGKMSDAETCFMTVLVNRPRWVEGWGILFLFYQKNHNAGGMAFAEDMAKQYLNDERTDQDYFMKSDDLVWTSAILPRTVFFKTAAILLKLRMYYWVEDALSFEIATHPGKVNYLLAAICYFQENYDHALDHLEEAKLIEGWNYAIVTLTGHCFVWKHEYEEARKEFFYVLESYDRPDDMHMLYVHCAKVLSLLNREQEARKIMLKACKNNPTPYTWMIAGSFFYNENDLLSAEECFTEANICNNRISEVWAYLTLINLKLDRETEAELCYQQALQNDLDDTTLIASIHEEIANYQKRNYDSQLSLGPNVL</sequence>
<gene>
    <name evidence="5" type="ORF">HHI36_010934</name>
</gene>
<organism evidence="5 6">
    <name type="scientific">Cryptolaemus montrouzieri</name>
    <dbReference type="NCBI Taxonomy" id="559131"/>
    <lineage>
        <taxon>Eukaryota</taxon>
        <taxon>Metazoa</taxon>
        <taxon>Ecdysozoa</taxon>
        <taxon>Arthropoda</taxon>
        <taxon>Hexapoda</taxon>
        <taxon>Insecta</taxon>
        <taxon>Pterygota</taxon>
        <taxon>Neoptera</taxon>
        <taxon>Endopterygota</taxon>
        <taxon>Coleoptera</taxon>
        <taxon>Polyphaga</taxon>
        <taxon>Cucujiformia</taxon>
        <taxon>Coccinelloidea</taxon>
        <taxon>Coccinellidae</taxon>
        <taxon>Scymninae</taxon>
        <taxon>Scymnini</taxon>
        <taxon>Cryptolaemus</taxon>
    </lineage>
</organism>
<dbReference type="AlphaFoldDB" id="A0ABD2MK65"/>
<dbReference type="InterPro" id="IPR019734">
    <property type="entry name" value="TPR_rpt"/>
</dbReference>
<feature type="compositionally biased region" description="Basic and acidic residues" evidence="4">
    <location>
        <begin position="330"/>
        <end position="341"/>
    </location>
</feature>
<keyword evidence="2 3" id="KW-0802">TPR repeat</keyword>
<evidence type="ECO:0000256" key="3">
    <source>
        <dbReference type="PROSITE-ProRule" id="PRU00339"/>
    </source>
</evidence>
<evidence type="ECO:0008006" key="7">
    <source>
        <dbReference type="Google" id="ProtNLM"/>
    </source>
</evidence>
<keyword evidence="1" id="KW-0677">Repeat</keyword>
<evidence type="ECO:0000256" key="2">
    <source>
        <dbReference type="ARBA" id="ARBA00022803"/>
    </source>
</evidence>
<feature type="repeat" description="TPR" evidence="3">
    <location>
        <begin position="565"/>
        <end position="598"/>
    </location>
</feature>
<dbReference type="PANTHER" id="PTHR44314:SF1">
    <property type="entry name" value="CILIA- AND FLAGELLA-ASSOCIATED PROTEIN 70"/>
    <property type="match status" value="1"/>
</dbReference>
<name>A0ABD2MK65_9CUCU</name>